<dbReference type="PROSITE" id="PS50192">
    <property type="entry name" value="T_SNARE"/>
    <property type="match status" value="1"/>
</dbReference>
<dbReference type="InterPro" id="IPR000727">
    <property type="entry name" value="T_SNARE_dom"/>
</dbReference>
<dbReference type="OrthoDB" id="16161at2759"/>
<dbReference type="GO" id="GO:0012505">
    <property type="term" value="C:endomembrane system"/>
    <property type="evidence" value="ECO:0007669"/>
    <property type="project" value="UniProtKB-ARBA"/>
</dbReference>
<dbReference type="EMBL" id="GL883021">
    <property type="protein sequence ID" value="EGG16632.1"/>
    <property type="molecule type" value="Genomic_DNA"/>
</dbReference>
<proteinExistence type="predicted"/>
<dbReference type="GeneID" id="14869291"/>
<dbReference type="GO" id="GO:0005737">
    <property type="term" value="C:cytoplasm"/>
    <property type="evidence" value="ECO:0007669"/>
    <property type="project" value="UniProtKB-ARBA"/>
</dbReference>
<dbReference type="GO" id="GO:0016020">
    <property type="term" value="C:membrane"/>
    <property type="evidence" value="ECO:0007669"/>
    <property type="project" value="UniProtKB-SubCell"/>
</dbReference>
<evidence type="ECO:0000256" key="3">
    <source>
        <dbReference type="ARBA" id="ARBA00022692"/>
    </source>
</evidence>
<evidence type="ECO:0000256" key="5">
    <source>
        <dbReference type="ARBA" id="ARBA00023136"/>
    </source>
</evidence>
<dbReference type="RefSeq" id="XP_004355106.1">
    <property type="nucleotide sequence ID" value="XM_004355054.1"/>
</dbReference>
<keyword evidence="3" id="KW-0812">Transmembrane</keyword>
<evidence type="ECO:0000313" key="9">
    <source>
        <dbReference type="Proteomes" id="UP000007797"/>
    </source>
</evidence>
<reference evidence="9" key="1">
    <citation type="journal article" date="2011" name="Genome Res.">
        <title>Phylogeny-wide analysis of social amoeba genomes highlights ancient origins for complex intercellular communication.</title>
        <authorList>
            <person name="Heidel A.J."/>
            <person name="Lawal H.M."/>
            <person name="Felder M."/>
            <person name="Schilde C."/>
            <person name="Helps N.R."/>
            <person name="Tunggal B."/>
            <person name="Rivero F."/>
            <person name="John U."/>
            <person name="Schleicher M."/>
            <person name="Eichinger L."/>
            <person name="Platzer M."/>
            <person name="Noegel A.A."/>
            <person name="Schaap P."/>
            <person name="Gloeckner G."/>
        </authorList>
    </citation>
    <scope>NUCLEOTIDE SEQUENCE [LARGE SCALE GENOMIC DNA]</scope>
    <source>
        <strain evidence="9">SH3</strain>
    </source>
</reference>
<keyword evidence="4" id="KW-1133">Transmembrane helix</keyword>
<gene>
    <name evidence="8" type="ORF">DFA_07610</name>
</gene>
<comment type="subcellular location">
    <subcellularLocation>
        <location evidence="1">Membrane</location>
        <topology evidence="1">Single-pass membrane protein</topology>
    </subcellularLocation>
</comment>
<dbReference type="PANTHER" id="PTHR12791">
    <property type="entry name" value="GOLGI SNARE BET1-RELATED"/>
    <property type="match status" value="1"/>
</dbReference>
<name>F4Q646_CACFS</name>
<accession>F4Q646</accession>
<evidence type="ECO:0000256" key="2">
    <source>
        <dbReference type="ARBA" id="ARBA00022448"/>
    </source>
</evidence>
<feature type="coiled-coil region" evidence="6">
    <location>
        <begin position="95"/>
        <end position="122"/>
    </location>
</feature>
<dbReference type="AlphaFoldDB" id="F4Q646"/>
<dbReference type="Proteomes" id="UP000007797">
    <property type="component" value="Unassembled WGS sequence"/>
</dbReference>
<dbReference type="OMA" id="HMMYLIF"/>
<evidence type="ECO:0000313" key="8">
    <source>
        <dbReference type="EMBL" id="EGG16632.1"/>
    </source>
</evidence>
<keyword evidence="5" id="KW-0472">Membrane</keyword>
<dbReference type="SUPFAM" id="SSF58038">
    <property type="entry name" value="SNARE fusion complex"/>
    <property type="match status" value="1"/>
</dbReference>
<sequence length="160" mass="18211">MFVCLFTTTQTYSTYSLTLTLSLSLCSSYHYYSKKNSRNRNLLGLDDINDDDTQAGASSFSSEQMVEQRNDDSGQLLKEKVETLKRISIDIESQVRESNSLLDDLNLDLNNARALLSNTMKKLSDLAQTATSRHMLYLVAFVVLVERRRHISPSSKMNDR</sequence>
<keyword evidence="2" id="KW-0813">Transport</keyword>
<feature type="domain" description="T-SNARE coiled-coil homology" evidence="7">
    <location>
        <begin position="64"/>
        <end position="126"/>
    </location>
</feature>
<keyword evidence="6" id="KW-0175">Coiled coil</keyword>
<evidence type="ECO:0000256" key="4">
    <source>
        <dbReference type="ARBA" id="ARBA00022989"/>
    </source>
</evidence>
<organism evidence="8 9">
    <name type="scientific">Cavenderia fasciculata</name>
    <name type="common">Slime mold</name>
    <name type="synonym">Dictyostelium fasciculatum</name>
    <dbReference type="NCBI Taxonomy" id="261658"/>
    <lineage>
        <taxon>Eukaryota</taxon>
        <taxon>Amoebozoa</taxon>
        <taxon>Evosea</taxon>
        <taxon>Eumycetozoa</taxon>
        <taxon>Dictyostelia</taxon>
        <taxon>Acytosteliales</taxon>
        <taxon>Cavenderiaceae</taxon>
        <taxon>Cavenderia</taxon>
    </lineage>
</organism>
<keyword evidence="9" id="KW-1185">Reference proteome</keyword>
<evidence type="ECO:0000259" key="7">
    <source>
        <dbReference type="PROSITE" id="PS50192"/>
    </source>
</evidence>
<protein>
    <recommendedName>
        <fullName evidence="7">t-SNARE coiled-coil homology domain-containing protein</fullName>
    </recommendedName>
</protein>
<evidence type="ECO:0000256" key="1">
    <source>
        <dbReference type="ARBA" id="ARBA00004167"/>
    </source>
</evidence>
<dbReference type="STRING" id="1054147.F4Q646"/>
<dbReference type="Gene3D" id="1.20.5.110">
    <property type="match status" value="1"/>
</dbReference>
<dbReference type="KEGG" id="dfa:DFA_07610"/>
<evidence type="ECO:0000256" key="6">
    <source>
        <dbReference type="SAM" id="Coils"/>
    </source>
</evidence>